<keyword evidence="3" id="KW-1185">Reference proteome</keyword>
<dbReference type="InterPro" id="IPR050177">
    <property type="entry name" value="Lipid_A_modif_metabolic_enz"/>
</dbReference>
<sequence>MSRVLLIGATGFVGRHVRVRAAAAEVEVVAAARSPEPGGRELDLAAGPAAIAETIADVAPDAVINCAGVTGGTPGELVRGNVVGVANLVTALTSASAPVRLVHVGSAAEYGEVEYGTPVTESAPPRPLGLYGVTKLAGTELVRAAAETALDAVVLRVFNPIGPGSPGSTLAGRLVNELRRAGTDEDVRVGPLTASRDLVDVRDVADAVLTAALAPGRLPVVLNVGSGRATRLRDLTALLQRVTGSRRRILEAAAPGSERSSGVAWQQADIRAIGRALGWKPATDLTTSLRDLWAETVCPG</sequence>
<dbReference type="EMBL" id="CP059572">
    <property type="protein sequence ID" value="QXJ25594.1"/>
    <property type="molecule type" value="Genomic_DNA"/>
</dbReference>
<feature type="domain" description="NAD-dependent epimerase/dehydratase" evidence="1">
    <location>
        <begin position="4"/>
        <end position="225"/>
    </location>
</feature>
<reference evidence="2" key="1">
    <citation type="submission" date="2020-07" db="EMBL/GenBank/DDBJ databases">
        <authorList>
            <person name="Tarantini F.S."/>
            <person name="Hong K.W."/>
            <person name="Chan K.G."/>
        </authorList>
    </citation>
    <scope>NUCLEOTIDE SEQUENCE</scope>
    <source>
        <strain evidence="2">32-07</strain>
    </source>
</reference>
<dbReference type="PANTHER" id="PTHR43245">
    <property type="entry name" value="BIFUNCTIONAL POLYMYXIN RESISTANCE PROTEIN ARNA"/>
    <property type="match status" value="1"/>
</dbReference>
<gene>
    <name evidence="2" type="ORF">AGRA3207_007110</name>
</gene>
<evidence type="ECO:0000313" key="3">
    <source>
        <dbReference type="Proteomes" id="UP001049518"/>
    </source>
</evidence>
<organism evidence="2 3">
    <name type="scientific">Actinomadura graeca</name>
    <dbReference type="NCBI Taxonomy" id="2750812"/>
    <lineage>
        <taxon>Bacteria</taxon>
        <taxon>Bacillati</taxon>
        <taxon>Actinomycetota</taxon>
        <taxon>Actinomycetes</taxon>
        <taxon>Streptosporangiales</taxon>
        <taxon>Thermomonosporaceae</taxon>
        <taxon>Actinomadura</taxon>
    </lineage>
</organism>
<dbReference type="CDD" id="cd08946">
    <property type="entry name" value="SDR_e"/>
    <property type="match status" value="1"/>
</dbReference>
<dbReference type="Gene3D" id="3.40.50.720">
    <property type="entry name" value="NAD(P)-binding Rossmann-like Domain"/>
    <property type="match status" value="1"/>
</dbReference>
<dbReference type="InterPro" id="IPR036291">
    <property type="entry name" value="NAD(P)-bd_dom_sf"/>
</dbReference>
<name>A0ABX8R585_9ACTN</name>
<dbReference type="SUPFAM" id="SSF51735">
    <property type="entry name" value="NAD(P)-binding Rossmann-fold domains"/>
    <property type="match status" value="1"/>
</dbReference>
<dbReference type="RefSeq" id="WP_231331694.1">
    <property type="nucleotide sequence ID" value="NZ_CP059572.1"/>
</dbReference>
<dbReference type="PROSITE" id="PS00061">
    <property type="entry name" value="ADH_SHORT"/>
    <property type="match status" value="1"/>
</dbReference>
<dbReference type="Gene3D" id="3.90.25.10">
    <property type="entry name" value="UDP-galactose 4-epimerase, domain 1"/>
    <property type="match status" value="1"/>
</dbReference>
<dbReference type="InterPro" id="IPR020904">
    <property type="entry name" value="Sc_DH/Rdtase_CS"/>
</dbReference>
<evidence type="ECO:0000313" key="2">
    <source>
        <dbReference type="EMBL" id="QXJ25594.1"/>
    </source>
</evidence>
<dbReference type="Pfam" id="PF01370">
    <property type="entry name" value="Epimerase"/>
    <property type="match status" value="1"/>
</dbReference>
<evidence type="ECO:0000259" key="1">
    <source>
        <dbReference type="Pfam" id="PF01370"/>
    </source>
</evidence>
<accession>A0ABX8R585</accession>
<protein>
    <submittedName>
        <fullName evidence="2">NAD-dependent epimerase/dehydratase family protein</fullName>
    </submittedName>
</protein>
<proteinExistence type="predicted"/>
<dbReference type="InterPro" id="IPR001509">
    <property type="entry name" value="Epimerase_deHydtase"/>
</dbReference>
<dbReference type="Proteomes" id="UP001049518">
    <property type="component" value="Chromosome"/>
</dbReference>